<dbReference type="GO" id="GO:0005102">
    <property type="term" value="F:signaling receptor binding"/>
    <property type="evidence" value="ECO:0007669"/>
    <property type="project" value="TreeGrafter"/>
</dbReference>
<keyword evidence="9" id="KW-0391">Immunity</keyword>
<dbReference type="InterPro" id="IPR002181">
    <property type="entry name" value="Fibrinogen_a/b/g_C_dom"/>
</dbReference>
<evidence type="ECO:0000256" key="10">
    <source>
        <dbReference type="ARBA" id="ARBA00023119"/>
    </source>
</evidence>
<keyword evidence="4" id="KW-0479">Metal-binding</keyword>
<keyword evidence="3" id="KW-0399">Innate immunity</keyword>
<organism evidence="14 15">
    <name type="scientific">Macaca fascicularis</name>
    <name type="common">Crab-eating macaque</name>
    <name type="synonym">Cynomolgus monkey</name>
    <dbReference type="NCBI Taxonomy" id="9541"/>
    <lineage>
        <taxon>Eukaryota</taxon>
        <taxon>Metazoa</taxon>
        <taxon>Chordata</taxon>
        <taxon>Craniata</taxon>
        <taxon>Vertebrata</taxon>
        <taxon>Euteleostomi</taxon>
        <taxon>Mammalia</taxon>
        <taxon>Eutheria</taxon>
        <taxon>Euarchontoglires</taxon>
        <taxon>Primates</taxon>
        <taxon>Haplorrhini</taxon>
        <taxon>Catarrhini</taxon>
        <taxon>Cercopithecidae</taxon>
        <taxon>Cercopithecinae</taxon>
        <taxon>Macaca</taxon>
    </lineage>
</organism>
<evidence type="ECO:0000256" key="3">
    <source>
        <dbReference type="ARBA" id="ARBA00022588"/>
    </source>
</evidence>
<accession>A0A7N9CW53</accession>
<dbReference type="GO" id="GO:0005615">
    <property type="term" value="C:extracellular space"/>
    <property type="evidence" value="ECO:0007669"/>
    <property type="project" value="TreeGrafter"/>
</dbReference>
<dbReference type="Proteomes" id="UP000233100">
    <property type="component" value="Chromosome 15"/>
</dbReference>
<keyword evidence="6" id="KW-0430">Lectin</keyword>
<dbReference type="GO" id="GO:0003823">
    <property type="term" value="F:antigen binding"/>
    <property type="evidence" value="ECO:0007669"/>
    <property type="project" value="TreeGrafter"/>
</dbReference>
<dbReference type="NCBIfam" id="NF040941">
    <property type="entry name" value="GGGWT_bact"/>
    <property type="match status" value="1"/>
</dbReference>
<dbReference type="SUPFAM" id="SSF56496">
    <property type="entry name" value="Fibrinogen C-terminal domain-like"/>
    <property type="match status" value="1"/>
</dbReference>
<dbReference type="GO" id="GO:0005581">
    <property type="term" value="C:collagen trimer"/>
    <property type="evidence" value="ECO:0007669"/>
    <property type="project" value="UniProtKB-KW"/>
</dbReference>
<evidence type="ECO:0000259" key="13">
    <source>
        <dbReference type="PROSITE" id="PS51406"/>
    </source>
</evidence>
<dbReference type="InterPro" id="IPR014716">
    <property type="entry name" value="Fibrinogen_a/b/g_C_1"/>
</dbReference>
<dbReference type="PANTHER" id="PTHR19143:SF433">
    <property type="entry name" value="FICOLIN-2"/>
    <property type="match status" value="1"/>
</dbReference>
<dbReference type="AlphaFoldDB" id="A0A7N9CW53"/>
<keyword evidence="10" id="KW-0176">Collagen</keyword>
<protein>
    <recommendedName>
        <fullName evidence="13">Fibrinogen C-terminal domain-containing protein</fullName>
    </recommendedName>
</protein>
<keyword evidence="12" id="KW-0325">Glycoprotein</keyword>
<name>A0A7N9CW53_MACFA</name>
<dbReference type="FunFam" id="3.90.215.10:FF:000001">
    <property type="entry name" value="Tenascin isoform 1"/>
    <property type="match status" value="1"/>
</dbReference>
<dbReference type="InterPro" id="IPR050373">
    <property type="entry name" value="Fibrinogen_C-term_domain"/>
</dbReference>
<evidence type="ECO:0000313" key="14">
    <source>
        <dbReference type="Ensembl" id="ENSMFAP00000054576.1"/>
    </source>
</evidence>
<reference evidence="14 15" key="1">
    <citation type="submission" date="2013-03" db="EMBL/GenBank/DDBJ databases">
        <authorList>
            <person name="Warren W."/>
            <person name="Wilson R.K."/>
        </authorList>
    </citation>
    <scope>NUCLEOTIDE SEQUENCE</scope>
</reference>
<dbReference type="PROSITE" id="PS00514">
    <property type="entry name" value="FIBRINOGEN_C_1"/>
    <property type="match status" value="1"/>
</dbReference>
<keyword evidence="8" id="KW-0106">Calcium</keyword>
<dbReference type="InterPro" id="IPR036056">
    <property type="entry name" value="Fibrinogen-like_C"/>
</dbReference>
<dbReference type="PANTHER" id="PTHR19143">
    <property type="entry name" value="FIBRINOGEN/TENASCIN/ANGIOPOEITIN"/>
    <property type="match status" value="1"/>
</dbReference>
<dbReference type="SMART" id="SM00186">
    <property type="entry name" value="FBG"/>
    <property type="match status" value="1"/>
</dbReference>
<dbReference type="InterPro" id="IPR020837">
    <property type="entry name" value="Fibrinogen_CS"/>
</dbReference>
<keyword evidence="11" id="KW-1015">Disulfide bond</keyword>
<keyword evidence="2" id="KW-0964">Secreted</keyword>
<evidence type="ECO:0000256" key="7">
    <source>
        <dbReference type="ARBA" id="ARBA00022737"/>
    </source>
</evidence>
<keyword evidence="7" id="KW-0677">Repeat</keyword>
<evidence type="ECO:0000256" key="11">
    <source>
        <dbReference type="ARBA" id="ARBA00023157"/>
    </source>
</evidence>
<dbReference type="Pfam" id="PF00147">
    <property type="entry name" value="Fibrinogen_C"/>
    <property type="match status" value="1"/>
</dbReference>
<dbReference type="Gene3D" id="3.90.215.10">
    <property type="entry name" value="Gamma Fibrinogen, chain A, domain 1"/>
    <property type="match status" value="1"/>
</dbReference>
<evidence type="ECO:0000313" key="15">
    <source>
        <dbReference type="Proteomes" id="UP000233100"/>
    </source>
</evidence>
<keyword evidence="15" id="KW-1185">Reference proteome</keyword>
<evidence type="ECO:0000256" key="1">
    <source>
        <dbReference type="ARBA" id="ARBA00004613"/>
    </source>
</evidence>
<dbReference type="CDD" id="cd00087">
    <property type="entry name" value="FReD"/>
    <property type="match status" value="1"/>
</dbReference>
<sequence>MVACPFPCPLIIQGSDKYCPDNLHTFHGNFLLSSNLPQKAGSPGAEGGGDTGRWEGQADWVWPSQLCGPGPQSSALFIQTPMALLLPPGLPSHCPCPAQGPCPAATAWVRFSGPRTCKDLLDRGHFLSGWYTIYLPDCRPLTVLCDMDTDGGGWTVFQRRVDGSVDFYRDWAAYKQGFGSRLGEFWLGNDNIHALTAQGTSELRVDLVDFEDNHQFAKYRSFKVADEKEKYNLVLGAFVEGSAGDSLTSHNNHSFSTKDQDNDLSTGNCAVMYQGAWWYRTCHVSNLNGRYLRGAHDSFANGINWKSGKGYNYSYKVSEMKVRPA</sequence>
<evidence type="ECO:0000256" key="12">
    <source>
        <dbReference type="ARBA" id="ARBA00023180"/>
    </source>
</evidence>
<dbReference type="GeneTree" id="ENSGT00940000157531"/>
<keyword evidence="5" id="KW-0732">Signal</keyword>
<comment type="subcellular location">
    <subcellularLocation>
        <location evidence="1">Secreted</location>
    </subcellularLocation>
</comment>
<evidence type="ECO:0000256" key="8">
    <source>
        <dbReference type="ARBA" id="ARBA00022837"/>
    </source>
</evidence>
<dbReference type="Ensembl" id="ENSMFAT00000086359.1">
    <property type="protein sequence ID" value="ENSMFAP00000054576.1"/>
    <property type="gene ID" value="ENSMFAG00000001917.2"/>
</dbReference>
<dbReference type="GO" id="GO:0046872">
    <property type="term" value="F:metal ion binding"/>
    <property type="evidence" value="ECO:0007669"/>
    <property type="project" value="UniProtKB-KW"/>
</dbReference>
<evidence type="ECO:0000256" key="2">
    <source>
        <dbReference type="ARBA" id="ARBA00022525"/>
    </source>
</evidence>
<dbReference type="PROSITE" id="PS51406">
    <property type="entry name" value="FIBRINOGEN_C_2"/>
    <property type="match status" value="1"/>
</dbReference>
<proteinExistence type="predicted"/>
<reference evidence="14" key="3">
    <citation type="submission" date="2025-09" db="UniProtKB">
        <authorList>
            <consortium name="Ensembl"/>
        </authorList>
    </citation>
    <scope>IDENTIFICATION</scope>
</reference>
<evidence type="ECO:0000256" key="5">
    <source>
        <dbReference type="ARBA" id="ARBA00022729"/>
    </source>
</evidence>
<dbReference type="GO" id="GO:0030246">
    <property type="term" value="F:carbohydrate binding"/>
    <property type="evidence" value="ECO:0007669"/>
    <property type="project" value="UniProtKB-KW"/>
</dbReference>
<dbReference type="Bgee" id="ENSMFAG00000001917">
    <property type="expression patterns" value="Expressed in bone marrow and 1 other cell type or tissue"/>
</dbReference>
<evidence type="ECO:0000256" key="4">
    <source>
        <dbReference type="ARBA" id="ARBA00022723"/>
    </source>
</evidence>
<dbReference type="GO" id="GO:0097367">
    <property type="term" value="F:carbohydrate derivative binding"/>
    <property type="evidence" value="ECO:0007669"/>
    <property type="project" value="TreeGrafter"/>
</dbReference>
<feature type="domain" description="Fibrinogen C-terminal" evidence="13">
    <location>
        <begin position="108"/>
        <end position="325"/>
    </location>
</feature>
<reference evidence="14" key="2">
    <citation type="submission" date="2025-08" db="UniProtKB">
        <authorList>
            <consortium name="Ensembl"/>
        </authorList>
    </citation>
    <scope>IDENTIFICATION</scope>
</reference>
<evidence type="ECO:0000256" key="6">
    <source>
        <dbReference type="ARBA" id="ARBA00022734"/>
    </source>
</evidence>
<evidence type="ECO:0000256" key="9">
    <source>
        <dbReference type="ARBA" id="ARBA00022859"/>
    </source>
</evidence>
<dbReference type="GO" id="GO:0001867">
    <property type="term" value="P:complement activation, lectin pathway"/>
    <property type="evidence" value="ECO:0007669"/>
    <property type="project" value="TreeGrafter"/>
</dbReference>